<dbReference type="EMBL" id="JBANQN010000002">
    <property type="protein sequence ID" value="KAK6797630.1"/>
    <property type="molecule type" value="Genomic_DNA"/>
</dbReference>
<proteinExistence type="predicted"/>
<reference evidence="1 2" key="1">
    <citation type="submission" date="2024-02" db="EMBL/GenBank/DDBJ databases">
        <title>de novo genome assembly of Solanum bulbocastanum strain 11H21.</title>
        <authorList>
            <person name="Hosaka A.J."/>
        </authorList>
    </citation>
    <scope>NUCLEOTIDE SEQUENCE [LARGE SCALE GENOMIC DNA]</scope>
    <source>
        <tissue evidence="1">Young leaves</tissue>
    </source>
</reference>
<organism evidence="1 2">
    <name type="scientific">Solanum bulbocastanum</name>
    <name type="common">Wild potato</name>
    <dbReference type="NCBI Taxonomy" id="147425"/>
    <lineage>
        <taxon>Eukaryota</taxon>
        <taxon>Viridiplantae</taxon>
        <taxon>Streptophyta</taxon>
        <taxon>Embryophyta</taxon>
        <taxon>Tracheophyta</taxon>
        <taxon>Spermatophyta</taxon>
        <taxon>Magnoliopsida</taxon>
        <taxon>eudicotyledons</taxon>
        <taxon>Gunneridae</taxon>
        <taxon>Pentapetalae</taxon>
        <taxon>asterids</taxon>
        <taxon>lamiids</taxon>
        <taxon>Solanales</taxon>
        <taxon>Solanaceae</taxon>
        <taxon>Solanoideae</taxon>
        <taxon>Solaneae</taxon>
        <taxon>Solanum</taxon>
    </lineage>
</organism>
<evidence type="ECO:0000313" key="2">
    <source>
        <dbReference type="Proteomes" id="UP001371456"/>
    </source>
</evidence>
<gene>
    <name evidence="1" type="ORF">RDI58_005332</name>
</gene>
<evidence type="ECO:0000313" key="1">
    <source>
        <dbReference type="EMBL" id="KAK6797630.1"/>
    </source>
</evidence>
<name>A0AAN8U0M1_SOLBU</name>
<protein>
    <submittedName>
        <fullName evidence="1">Uncharacterized protein</fullName>
    </submittedName>
</protein>
<keyword evidence="2" id="KW-1185">Reference proteome</keyword>
<sequence length="9" mass="1027">MGFDQIFVA</sequence>
<accession>A0AAN8U0M1</accession>
<dbReference type="Proteomes" id="UP001371456">
    <property type="component" value="Unassembled WGS sequence"/>
</dbReference>
<comment type="caution">
    <text evidence="1">The sequence shown here is derived from an EMBL/GenBank/DDBJ whole genome shotgun (WGS) entry which is preliminary data.</text>
</comment>